<protein>
    <submittedName>
        <fullName evidence="3">SDR family oxidoreductase</fullName>
    </submittedName>
</protein>
<keyword evidence="4" id="KW-1185">Reference proteome</keyword>
<dbReference type="CDD" id="cd05233">
    <property type="entry name" value="SDR_c"/>
    <property type="match status" value="1"/>
</dbReference>
<proteinExistence type="inferred from homology"/>
<dbReference type="PROSITE" id="PS00061">
    <property type="entry name" value="ADH_SHORT"/>
    <property type="match status" value="1"/>
</dbReference>
<dbReference type="InterPro" id="IPR002347">
    <property type="entry name" value="SDR_fam"/>
</dbReference>
<dbReference type="PANTHER" id="PTHR43669:SF3">
    <property type="entry name" value="ALCOHOL DEHYDROGENASE, PUTATIVE (AFU_ORTHOLOGUE AFUA_3G03445)-RELATED"/>
    <property type="match status" value="1"/>
</dbReference>
<evidence type="ECO:0000256" key="1">
    <source>
        <dbReference type="ARBA" id="ARBA00006484"/>
    </source>
</evidence>
<dbReference type="PRINTS" id="PR00081">
    <property type="entry name" value="GDHRDH"/>
</dbReference>
<keyword evidence="2" id="KW-0560">Oxidoreductase</keyword>
<dbReference type="InterPro" id="IPR036291">
    <property type="entry name" value="NAD(P)-bd_dom_sf"/>
</dbReference>
<dbReference type="PANTHER" id="PTHR43669">
    <property type="entry name" value="5-KETO-D-GLUCONATE 5-REDUCTASE"/>
    <property type="match status" value="1"/>
</dbReference>
<comment type="caution">
    <text evidence="3">The sequence shown here is derived from an EMBL/GenBank/DDBJ whole genome shotgun (WGS) entry which is preliminary data.</text>
</comment>
<evidence type="ECO:0000256" key="2">
    <source>
        <dbReference type="ARBA" id="ARBA00023002"/>
    </source>
</evidence>
<comment type="similarity">
    <text evidence="1">Belongs to the short-chain dehydrogenases/reductases (SDR) family.</text>
</comment>
<evidence type="ECO:0000313" key="4">
    <source>
        <dbReference type="Proteomes" id="UP001197247"/>
    </source>
</evidence>
<dbReference type="EMBL" id="JAHBAY010000004">
    <property type="protein sequence ID" value="MBT0769422.1"/>
    <property type="molecule type" value="Genomic_DNA"/>
</dbReference>
<organism evidence="3 4">
    <name type="scientific">Kineosporia corallincola</name>
    <dbReference type="NCBI Taxonomy" id="2835133"/>
    <lineage>
        <taxon>Bacteria</taxon>
        <taxon>Bacillati</taxon>
        <taxon>Actinomycetota</taxon>
        <taxon>Actinomycetes</taxon>
        <taxon>Kineosporiales</taxon>
        <taxon>Kineosporiaceae</taxon>
        <taxon>Kineosporia</taxon>
    </lineage>
</organism>
<sequence length="254" mass="25737">MPRRVIVSGASSGIGARIAEDFGAAGDDVVLVARRRDRLDEVAAAVLKAGAASATAVEVDLTETADVLGALTAAVATGPFDVVVAAAGGNAALDADAAAERGGTAWAAWHWEGNFRANVLTAVNLVEGLRELDGIARGAAITLFSSIAAYRGSGSGSYAGSKAALHPYAYDLAGALGRTGARVNVVAPGYIADTEFFRGQMSQTRHETLTGQTLIGRAGTPEDVSATVQWLSSPAARHVTGQIIQVNGGAALGH</sequence>
<dbReference type="SUPFAM" id="SSF51735">
    <property type="entry name" value="NAD(P)-binding Rossmann-fold domains"/>
    <property type="match status" value="1"/>
</dbReference>
<dbReference type="InterPro" id="IPR020904">
    <property type="entry name" value="Sc_DH/Rdtase_CS"/>
</dbReference>
<dbReference type="Pfam" id="PF13561">
    <property type="entry name" value="adh_short_C2"/>
    <property type="match status" value="1"/>
</dbReference>
<evidence type="ECO:0000313" key="3">
    <source>
        <dbReference type="EMBL" id="MBT0769422.1"/>
    </source>
</evidence>
<reference evidence="3 4" key="1">
    <citation type="submission" date="2021-05" db="EMBL/GenBank/DDBJ databases">
        <title>Kineosporia and Streptomyces sp. nov. two new marine actinobacteria isolated from Coral.</title>
        <authorList>
            <person name="Buangrab K."/>
            <person name="Sutthacheep M."/>
            <person name="Yeemin T."/>
            <person name="Harunari E."/>
            <person name="Igarashi Y."/>
            <person name="Kanchanasin P."/>
            <person name="Tanasupawat S."/>
            <person name="Phongsopitanun W."/>
        </authorList>
    </citation>
    <scope>NUCLEOTIDE SEQUENCE [LARGE SCALE GENOMIC DNA]</scope>
    <source>
        <strain evidence="3 4">J2-2</strain>
    </source>
</reference>
<accession>A0ABS5TEB3</accession>
<dbReference type="Proteomes" id="UP001197247">
    <property type="component" value="Unassembled WGS sequence"/>
</dbReference>
<dbReference type="Gene3D" id="3.40.50.720">
    <property type="entry name" value="NAD(P)-binding Rossmann-like Domain"/>
    <property type="match status" value="1"/>
</dbReference>
<dbReference type="RefSeq" id="WP_214155724.1">
    <property type="nucleotide sequence ID" value="NZ_JAHBAY010000004.1"/>
</dbReference>
<gene>
    <name evidence="3" type="ORF">KIH74_10860</name>
</gene>
<name>A0ABS5TEB3_9ACTN</name>